<dbReference type="GO" id="GO:0005615">
    <property type="term" value="C:extracellular space"/>
    <property type="evidence" value="ECO:0007669"/>
    <property type="project" value="TreeGrafter"/>
</dbReference>
<keyword evidence="4" id="KW-0964">Secreted</keyword>
<dbReference type="SUPFAM" id="SSF47862">
    <property type="entry name" value="Saposin"/>
    <property type="match status" value="1"/>
</dbReference>
<comment type="caution">
    <text evidence="15">The sequence shown here is derived from an EMBL/GenBank/DDBJ whole genome shotgun (WGS) entry which is preliminary data.</text>
</comment>
<dbReference type="PROSITE" id="PS50015">
    <property type="entry name" value="SAP_B"/>
    <property type="match status" value="1"/>
</dbReference>
<dbReference type="SUPFAM" id="SSF56300">
    <property type="entry name" value="Metallo-dependent phosphatases"/>
    <property type="match status" value="3"/>
</dbReference>
<comment type="similarity">
    <text evidence="3">Belongs to the acid sphingomyelinase family.</text>
</comment>
<evidence type="ECO:0000256" key="10">
    <source>
        <dbReference type="ARBA" id="ARBA00023180"/>
    </source>
</evidence>
<keyword evidence="13" id="KW-0472">Membrane</keyword>
<keyword evidence="8" id="KW-0862">Zinc</keyword>
<evidence type="ECO:0000256" key="5">
    <source>
        <dbReference type="ARBA" id="ARBA00022723"/>
    </source>
</evidence>
<dbReference type="PANTHER" id="PTHR10340:SF34">
    <property type="entry name" value="SPHINGOMYELIN PHOSPHODIESTERASE"/>
    <property type="match status" value="1"/>
</dbReference>
<dbReference type="InterPro" id="IPR011001">
    <property type="entry name" value="Saposin-like"/>
</dbReference>
<keyword evidence="5" id="KW-0479">Metal-binding</keyword>
<gene>
    <name evidence="15" type="ORF">BpHYR1_049486</name>
</gene>
<dbReference type="GO" id="GO:0046513">
    <property type="term" value="P:ceramide biosynthetic process"/>
    <property type="evidence" value="ECO:0007669"/>
    <property type="project" value="TreeGrafter"/>
</dbReference>
<evidence type="ECO:0000256" key="1">
    <source>
        <dbReference type="ARBA" id="ARBA00001947"/>
    </source>
</evidence>
<evidence type="ECO:0000256" key="7">
    <source>
        <dbReference type="ARBA" id="ARBA00022801"/>
    </source>
</evidence>
<proteinExistence type="inferred from homology"/>
<dbReference type="STRING" id="10195.A0A3M7S8N9"/>
<evidence type="ECO:0000256" key="6">
    <source>
        <dbReference type="ARBA" id="ARBA00022729"/>
    </source>
</evidence>
<keyword evidence="7" id="KW-0378">Hydrolase</keyword>
<feature type="transmembrane region" description="Helical" evidence="13">
    <location>
        <begin position="1117"/>
        <end position="1136"/>
    </location>
</feature>
<keyword evidence="13" id="KW-1133">Transmembrane helix</keyword>
<feature type="domain" description="Saposin B-type" evidence="14">
    <location>
        <begin position="65"/>
        <end position="146"/>
    </location>
</feature>
<keyword evidence="16" id="KW-1185">Reference proteome</keyword>
<evidence type="ECO:0000256" key="12">
    <source>
        <dbReference type="ARBA" id="ARBA00047268"/>
    </source>
</evidence>
<evidence type="ECO:0000256" key="2">
    <source>
        <dbReference type="ARBA" id="ARBA00004613"/>
    </source>
</evidence>
<comment type="subcellular location">
    <subcellularLocation>
        <location evidence="2">Secreted</location>
    </subcellularLocation>
</comment>
<evidence type="ECO:0000256" key="9">
    <source>
        <dbReference type="ARBA" id="ARBA00023157"/>
    </source>
</evidence>
<dbReference type="Gene3D" id="3.60.21.10">
    <property type="match status" value="2"/>
</dbReference>
<dbReference type="PANTHER" id="PTHR10340">
    <property type="entry name" value="SPHINGOMYELIN PHOSPHODIESTERASE"/>
    <property type="match status" value="1"/>
</dbReference>
<evidence type="ECO:0000256" key="13">
    <source>
        <dbReference type="SAM" id="Phobius"/>
    </source>
</evidence>
<evidence type="ECO:0000313" key="15">
    <source>
        <dbReference type="EMBL" id="RNA32017.1"/>
    </source>
</evidence>
<evidence type="ECO:0000256" key="8">
    <source>
        <dbReference type="ARBA" id="ARBA00022833"/>
    </source>
</evidence>
<evidence type="ECO:0000256" key="11">
    <source>
        <dbReference type="ARBA" id="ARBA00023295"/>
    </source>
</evidence>
<keyword evidence="10" id="KW-0325">Glycoprotein</keyword>
<dbReference type="GO" id="GO:0016798">
    <property type="term" value="F:hydrolase activity, acting on glycosyl bonds"/>
    <property type="evidence" value="ECO:0007669"/>
    <property type="project" value="UniProtKB-KW"/>
</dbReference>
<reference evidence="15 16" key="1">
    <citation type="journal article" date="2018" name="Sci. Rep.">
        <title>Genomic signatures of local adaptation to the degree of environmental predictability in rotifers.</title>
        <authorList>
            <person name="Franch-Gras L."/>
            <person name="Hahn C."/>
            <person name="Garcia-Roger E.M."/>
            <person name="Carmona M.J."/>
            <person name="Serra M."/>
            <person name="Gomez A."/>
        </authorList>
    </citation>
    <scope>NUCLEOTIDE SEQUENCE [LARGE SCALE GENOMIC DNA]</scope>
    <source>
        <strain evidence="15">HYR1</strain>
    </source>
</reference>
<feature type="transmembrane region" description="Helical" evidence="13">
    <location>
        <begin position="1148"/>
        <end position="1168"/>
    </location>
</feature>
<dbReference type="EMBL" id="REGN01001864">
    <property type="protein sequence ID" value="RNA32017.1"/>
    <property type="molecule type" value="Genomic_DNA"/>
</dbReference>
<dbReference type="AlphaFoldDB" id="A0A3M7S8N9"/>
<dbReference type="FunFam" id="3.60.21.10:FF:000077">
    <property type="entry name" value="Sphingomyelin phosphodiesterase"/>
    <property type="match status" value="3"/>
</dbReference>
<dbReference type="GO" id="GO:0006685">
    <property type="term" value="P:sphingomyelin catabolic process"/>
    <property type="evidence" value="ECO:0007669"/>
    <property type="project" value="TreeGrafter"/>
</dbReference>
<keyword evidence="6" id="KW-0732">Signal</keyword>
<organism evidence="15 16">
    <name type="scientific">Brachionus plicatilis</name>
    <name type="common">Marine rotifer</name>
    <name type="synonym">Brachionus muelleri</name>
    <dbReference type="NCBI Taxonomy" id="10195"/>
    <lineage>
        <taxon>Eukaryota</taxon>
        <taxon>Metazoa</taxon>
        <taxon>Spiralia</taxon>
        <taxon>Gnathifera</taxon>
        <taxon>Rotifera</taxon>
        <taxon>Eurotatoria</taxon>
        <taxon>Monogononta</taxon>
        <taxon>Pseudotrocha</taxon>
        <taxon>Ploima</taxon>
        <taxon>Brachionidae</taxon>
        <taxon>Brachionus</taxon>
    </lineage>
</organism>
<dbReference type="GO" id="GO:0005764">
    <property type="term" value="C:lysosome"/>
    <property type="evidence" value="ECO:0007669"/>
    <property type="project" value="TreeGrafter"/>
</dbReference>
<dbReference type="InterPro" id="IPR008139">
    <property type="entry name" value="SaposinB_dom"/>
</dbReference>
<evidence type="ECO:0000256" key="4">
    <source>
        <dbReference type="ARBA" id="ARBA00022525"/>
    </source>
</evidence>
<dbReference type="SMART" id="SM00741">
    <property type="entry name" value="SapB"/>
    <property type="match status" value="1"/>
</dbReference>
<dbReference type="Proteomes" id="UP000276133">
    <property type="component" value="Unassembled WGS sequence"/>
</dbReference>
<feature type="transmembrane region" description="Helical" evidence="13">
    <location>
        <begin position="1250"/>
        <end position="1270"/>
    </location>
</feature>
<dbReference type="InterPro" id="IPR004843">
    <property type="entry name" value="Calcineurin-like_PHP"/>
</dbReference>
<evidence type="ECO:0000259" key="14">
    <source>
        <dbReference type="PROSITE" id="PS50015"/>
    </source>
</evidence>
<evidence type="ECO:0000313" key="16">
    <source>
        <dbReference type="Proteomes" id="UP000276133"/>
    </source>
</evidence>
<dbReference type="InterPro" id="IPR045473">
    <property type="entry name" value="ASM_C"/>
</dbReference>
<dbReference type="Pfam" id="PF00149">
    <property type="entry name" value="Metallophos"/>
    <property type="match status" value="3"/>
</dbReference>
<dbReference type="Pfam" id="PF19272">
    <property type="entry name" value="ASMase_C"/>
    <property type="match status" value="2"/>
</dbReference>
<evidence type="ECO:0000256" key="3">
    <source>
        <dbReference type="ARBA" id="ARBA00008234"/>
    </source>
</evidence>
<accession>A0A3M7S8N9</accession>
<dbReference type="CDD" id="cd00842">
    <property type="entry name" value="MPP_ASMase"/>
    <property type="match status" value="3"/>
</dbReference>
<dbReference type="InterPro" id="IPR041805">
    <property type="entry name" value="ASMase/PPN1_MPP"/>
</dbReference>
<comment type="cofactor">
    <cofactor evidence="1">
        <name>Zn(2+)</name>
        <dbReference type="ChEBI" id="CHEBI:29105"/>
    </cofactor>
</comment>
<comment type="catalytic activity">
    <reaction evidence="12">
        <text>a sphingomyelin + H2O = phosphocholine + an N-acylsphing-4-enine + H(+)</text>
        <dbReference type="Rhea" id="RHEA:19253"/>
        <dbReference type="ChEBI" id="CHEBI:15377"/>
        <dbReference type="ChEBI" id="CHEBI:15378"/>
        <dbReference type="ChEBI" id="CHEBI:17636"/>
        <dbReference type="ChEBI" id="CHEBI:52639"/>
        <dbReference type="ChEBI" id="CHEBI:295975"/>
        <dbReference type="EC" id="3.1.4.12"/>
    </reaction>
    <physiologicalReaction direction="left-to-right" evidence="12">
        <dbReference type="Rhea" id="RHEA:19254"/>
    </physiologicalReaction>
</comment>
<name>A0A3M7S8N9_BRAPC</name>
<keyword evidence="11" id="KW-0326">Glycosidase</keyword>
<dbReference type="OrthoDB" id="282973at2759"/>
<protein>
    <submittedName>
        <fullName evidence="15">Sphingomyelin phosphodiesterase-like</fullName>
    </submittedName>
</protein>
<dbReference type="GO" id="GO:0016020">
    <property type="term" value="C:membrane"/>
    <property type="evidence" value="ECO:0007669"/>
    <property type="project" value="GOC"/>
</dbReference>
<keyword evidence="9" id="KW-1015">Disulfide bond</keyword>
<dbReference type="GO" id="GO:0061750">
    <property type="term" value="F:acid sphingomyelin phosphodiesterase activity"/>
    <property type="evidence" value="ECO:0007669"/>
    <property type="project" value="TreeGrafter"/>
</dbReference>
<dbReference type="InterPro" id="IPR029052">
    <property type="entry name" value="Metallo-depent_PP-like"/>
</dbReference>
<keyword evidence="13" id="KW-0812">Transmembrane</keyword>
<sequence>MRLKTRLTYYQITTLYTLWILSLVDNCFGLPFEKQVTDICRDQIDCKFLLTEDLRSRQYGRRPTRHQLCDFCRMTLPLVRELIKRNKTDHIHDIASFVCEKLNLADDVVCNMAIEAYQTSVFSVTRNTELSSLEMCSLALGCSKIKNPIIAWNITLPDVPKPPVEPLKPPKPDSKKFRILQLSDIHIDFEYQPGSLADCDQPLCCRNKSTSKSKTKDDESSAGFWGDYRNCDIPVWTVEDMFKYIAKNEKFDLIYWTGDLPPHNIWNQTKSDQLTALEHLTQLFLKYFPKKVILPALGNHESAPCNLFPTPTVKEDSIQWLYNALAKEWTKTGLPDSLFENIKNGAFYTIKIAPNFRVISLNTNYCPKENFWLFLNSTDPLGQLDWFVKILQESEDNEEKVHVIGHIDPSQCLESWSANYYKIVNRYESTIVGQIFGHSHKDEISLFYDLENVTRAVNVAYLGPSVTTLSYLNPSYRIYEVDGNHRSATWQINDYTTMYLNLTEANLYNQTKWKKEYSAKGEFELDNLFPQNWSDLIDKILDNIDDFIQNHQTVFLNVIQIVKRSFFAVLNNPDQTVSYRPDASKLKILHLSDIHVDFEYQPGALADCGQPLCCRNSSTPKSNAEHIKNDQYAGHWGDYRNCDVPIWTFDFIYWTGDLPPHNVWKQSREDQLNALDVLTNLFQKYFPNKIVYPALGNHEATPVNLYPPPFIKEDNISWLYSRLAVDWIKTGLPESLAQNITKGAFYSLQLYPGLRLVSLNMNYCPNENFYLYINSTDPLGQLAWLIDILQNSENIGEKVHIIGHIPPESCLESFSKSYYKIINRYESTIVGQFFGHTHSEKFRIFYDLEDLKRPVNVLYISGSVTTYSNLNPGYRIFTVDGLYKNSSFQVLDHETHFLNLTESNLTLKPVWKKEYSAKEAFNLTSLYPQDWNNLLNKLSKNLNSPELDKLYRYYSKSSDNQQSCDLGCRKSFPSSPVLRILQLTDIHVDFEYQPGALAECDQPLCCRNSSTNKINLITKDKKAGYWGDYRNCDIPVWTFDVIYWTGDLPPHNVWNQSKSDQLSALDTLTGLFRKYFPKTIIYPALGNHEATPCNLHKTLTRTLEDKKRPNLDFISGLLNNSGILTNLPSIFCFLARKTNKKYIAKKTGAFYTIVVVPGLRLISLNMNFCYPLNFWLYINSTDPYNQLKWLVDILQMSEINGERVHIIGHVNPSTCLKYESTISGQFFGHEHNDAFEIFYDLKNISRPVSVAYLAGSVTTFSFLNPSFRIYKYWITKQKY</sequence>
<dbReference type="GO" id="GO:0046872">
    <property type="term" value="F:metal ion binding"/>
    <property type="evidence" value="ECO:0007669"/>
    <property type="project" value="UniProtKB-KW"/>
</dbReference>